<dbReference type="PROSITE" id="PS50850">
    <property type="entry name" value="MFS"/>
    <property type="match status" value="1"/>
</dbReference>
<name>A0AAV2HMU1_LYMST</name>
<accession>A0AAV2HMU1</accession>
<reference evidence="7 8" key="1">
    <citation type="submission" date="2024-04" db="EMBL/GenBank/DDBJ databases">
        <authorList>
            <consortium name="Genoscope - CEA"/>
            <person name="William W."/>
        </authorList>
    </citation>
    <scope>NUCLEOTIDE SEQUENCE [LARGE SCALE GENOMIC DNA]</scope>
</reference>
<gene>
    <name evidence="7" type="ORF">GSLYS_00008977001</name>
</gene>
<dbReference type="InterPro" id="IPR011701">
    <property type="entry name" value="MFS"/>
</dbReference>
<sequence>MDQGAVVDEMLVSLGWWGRYQRVQFLMTMLPVVACALHAMSVVFIGRAVKYKCAHVESFNMSLNDHLYHYDVIGRNTSDNLTYGACSIDVINGSKTVYSTPCPNGYEYSEPRDRYFVSQWDLVCDSEFMSDVSQTLLSLGQLAGAIVFTTLADIYGRKPTYVISHLLLFGIALGIAFSPNFLVFVILRFFIGAFQQGTGLISNVLLLEILPAERRALPSQVGSYIWAGSLLLLCLCAYVTKDVSWQYTEMLLAGMSVYVLFQWWIVDESIRWLLANNRKEDAEELLKKAARINKADFKKVAVLLKAENLPMSTFDKNNQTAAPDNYTLTESKQGGINTDSNDNIDFTVTSYAGPVDEVRFSAFFRNKNVFFVTAISCYMWFADSLTYYGLIMTSTSLTDDFYLGFFVNVLVELPAAFSFMVLINRIGRKQCIFIFHVIAGFSLMASVILDNASFAEAIPGKYWIILAVSLTGKFAISVGFGTLFQYTPELYPTNLRNTGFGISSMVSRVGGMVAPYSRTFGRHVPWGPGAVFTCLCLLVPVLVRLLPETHGHELPQTIADMDKWLSSNTDKNKAERTSK</sequence>
<evidence type="ECO:0000256" key="5">
    <source>
        <dbReference type="SAM" id="Phobius"/>
    </source>
</evidence>
<feature type="transmembrane region" description="Helical" evidence="5">
    <location>
        <begin position="402"/>
        <end position="424"/>
    </location>
</feature>
<keyword evidence="8" id="KW-1185">Reference proteome</keyword>
<evidence type="ECO:0000256" key="1">
    <source>
        <dbReference type="ARBA" id="ARBA00004141"/>
    </source>
</evidence>
<protein>
    <recommendedName>
        <fullName evidence="6">Major facilitator superfamily (MFS) profile domain-containing protein</fullName>
    </recommendedName>
</protein>
<dbReference type="Proteomes" id="UP001497497">
    <property type="component" value="Unassembled WGS sequence"/>
</dbReference>
<dbReference type="InterPro" id="IPR020846">
    <property type="entry name" value="MFS_dom"/>
</dbReference>
<proteinExistence type="predicted"/>
<dbReference type="GO" id="GO:0016020">
    <property type="term" value="C:membrane"/>
    <property type="evidence" value="ECO:0007669"/>
    <property type="project" value="UniProtKB-SubCell"/>
</dbReference>
<feature type="transmembrane region" description="Helical" evidence="5">
    <location>
        <begin position="162"/>
        <end position="187"/>
    </location>
</feature>
<keyword evidence="3 5" id="KW-1133">Transmembrane helix</keyword>
<feature type="transmembrane region" description="Helical" evidence="5">
    <location>
        <begin position="246"/>
        <end position="266"/>
    </location>
</feature>
<feature type="transmembrane region" description="Helical" evidence="5">
    <location>
        <begin position="136"/>
        <end position="156"/>
    </location>
</feature>
<evidence type="ECO:0000259" key="6">
    <source>
        <dbReference type="PROSITE" id="PS50850"/>
    </source>
</evidence>
<feature type="transmembrane region" description="Helical" evidence="5">
    <location>
        <begin position="23"/>
        <end position="45"/>
    </location>
</feature>
<keyword evidence="2 5" id="KW-0812">Transmembrane</keyword>
<evidence type="ECO:0000313" key="7">
    <source>
        <dbReference type="EMBL" id="CAL1535017.1"/>
    </source>
</evidence>
<feature type="transmembrane region" description="Helical" evidence="5">
    <location>
        <begin position="461"/>
        <end position="486"/>
    </location>
</feature>
<dbReference type="AlphaFoldDB" id="A0AAV2HMU1"/>
<dbReference type="GO" id="GO:0022857">
    <property type="term" value="F:transmembrane transporter activity"/>
    <property type="evidence" value="ECO:0007669"/>
    <property type="project" value="InterPro"/>
</dbReference>
<keyword evidence="4 5" id="KW-0472">Membrane</keyword>
<organism evidence="7 8">
    <name type="scientific">Lymnaea stagnalis</name>
    <name type="common">Great pond snail</name>
    <name type="synonym">Helix stagnalis</name>
    <dbReference type="NCBI Taxonomy" id="6523"/>
    <lineage>
        <taxon>Eukaryota</taxon>
        <taxon>Metazoa</taxon>
        <taxon>Spiralia</taxon>
        <taxon>Lophotrochozoa</taxon>
        <taxon>Mollusca</taxon>
        <taxon>Gastropoda</taxon>
        <taxon>Heterobranchia</taxon>
        <taxon>Euthyneura</taxon>
        <taxon>Panpulmonata</taxon>
        <taxon>Hygrophila</taxon>
        <taxon>Lymnaeoidea</taxon>
        <taxon>Lymnaeidae</taxon>
        <taxon>Lymnaea</taxon>
    </lineage>
</organism>
<evidence type="ECO:0000256" key="3">
    <source>
        <dbReference type="ARBA" id="ARBA00022989"/>
    </source>
</evidence>
<feature type="transmembrane region" description="Helical" evidence="5">
    <location>
        <begin position="221"/>
        <end position="240"/>
    </location>
</feature>
<feature type="domain" description="Major facilitator superfamily (MFS) profile" evidence="6">
    <location>
        <begin position="81"/>
        <end position="551"/>
    </location>
</feature>
<dbReference type="SUPFAM" id="SSF103473">
    <property type="entry name" value="MFS general substrate transporter"/>
    <property type="match status" value="1"/>
</dbReference>
<dbReference type="Pfam" id="PF07690">
    <property type="entry name" value="MFS_1"/>
    <property type="match status" value="1"/>
</dbReference>
<feature type="transmembrane region" description="Helical" evidence="5">
    <location>
        <begin position="529"/>
        <end position="546"/>
    </location>
</feature>
<evidence type="ECO:0000256" key="4">
    <source>
        <dbReference type="ARBA" id="ARBA00023136"/>
    </source>
</evidence>
<feature type="transmembrane region" description="Helical" evidence="5">
    <location>
        <begin position="431"/>
        <end position="449"/>
    </location>
</feature>
<comment type="subcellular location">
    <subcellularLocation>
        <location evidence="1">Membrane</location>
        <topology evidence="1">Multi-pass membrane protein</topology>
    </subcellularLocation>
</comment>
<comment type="caution">
    <text evidence="7">The sequence shown here is derived from an EMBL/GenBank/DDBJ whole genome shotgun (WGS) entry which is preliminary data.</text>
</comment>
<feature type="transmembrane region" description="Helical" evidence="5">
    <location>
        <begin position="369"/>
        <end position="390"/>
    </location>
</feature>
<evidence type="ECO:0000256" key="2">
    <source>
        <dbReference type="ARBA" id="ARBA00022692"/>
    </source>
</evidence>
<dbReference type="PANTHER" id="PTHR24064">
    <property type="entry name" value="SOLUTE CARRIER FAMILY 22 MEMBER"/>
    <property type="match status" value="1"/>
</dbReference>
<dbReference type="Gene3D" id="1.20.1250.20">
    <property type="entry name" value="MFS general substrate transporter like domains"/>
    <property type="match status" value="1"/>
</dbReference>
<dbReference type="InterPro" id="IPR036259">
    <property type="entry name" value="MFS_trans_sf"/>
</dbReference>
<evidence type="ECO:0000313" key="8">
    <source>
        <dbReference type="Proteomes" id="UP001497497"/>
    </source>
</evidence>
<dbReference type="EMBL" id="CAXITT010000189">
    <property type="protein sequence ID" value="CAL1535017.1"/>
    <property type="molecule type" value="Genomic_DNA"/>
</dbReference>